<dbReference type="GO" id="GO:0003964">
    <property type="term" value="F:RNA-directed DNA polymerase activity"/>
    <property type="evidence" value="ECO:0007669"/>
    <property type="project" value="UniProtKB-KW"/>
</dbReference>
<feature type="region of interest" description="Disordered" evidence="1">
    <location>
        <begin position="44"/>
        <end position="68"/>
    </location>
</feature>
<comment type="caution">
    <text evidence="2">The sequence shown here is derived from an EMBL/GenBank/DDBJ whole genome shotgun (WGS) entry which is preliminary data.</text>
</comment>
<dbReference type="AlphaFoldDB" id="A0A6G0ZJ60"/>
<keyword evidence="2" id="KW-0548">Nucleotidyltransferase</keyword>
<dbReference type="EMBL" id="VUJU01000314">
    <property type="protein sequence ID" value="KAF0771289.1"/>
    <property type="molecule type" value="Genomic_DNA"/>
</dbReference>
<accession>A0A6G0ZJ60</accession>
<evidence type="ECO:0000256" key="1">
    <source>
        <dbReference type="SAM" id="MobiDB-lite"/>
    </source>
</evidence>
<evidence type="ECO:0000313" key="2">
    <source>
        <dbReference type="EMBL" id="KAF0771289.1"/>
    </source>
</evidence>
<keyword evidence="2" id="KW-0695">RNA-directed DNA polymerase</keyword>
<keyword evidence="3" id="KW-1185">Reference proteome</keyword>
<dbReference type="Proteomes" id="UP000478052">
    <property type="component" value="Unassembled WGS sequence"/>
</dbReference>
<evidence type="ECO:0000313" key="3">
    <source>
        <dbReference type="Proteomes" id="UP000478052"/>
    </source>
</evidence>
<keyword evidence="2" id="KW-0808">Transferase</keyword>
<protein>
    <submittedName>
        <fullName evidence="2">Reverse transcriptase domain-containing protein</fullName>
    </submittedName>
</protein>
<reference evidence="2 3" key="1">
    <citation type="submission" date="2019-08" db="EMBL/GenBank/DDBJ databases">
        <title>Whole genome of Aphis craccivora.</title>
        <authorList>
            <person name="Voronova N.V."/>
            <person name="Shulinski R.S."/>
            <person name="Bandarenka Y.V."/>
            <person name="Zhorov D.G."/>
            <person name="Warner D."/>
        </authorList>
    </citation>
    <scope>NUCLEOTIDE SEQUENCE [LARGE SCALE GENOMIC DNA]</scope>
    <source>
        <strain evidence="2">180601</strain>
        <tissue evidence="2">Whole Body</tissue>
    </source>
</reference>
<gene>
    <name evidence="2" type="ORF">FWK35_00006822</name>
</gene>
<sequence>MNSDRISSTELVTYTDNVVVGSTGHTSFILETVTKSALDKVSGWMNGSEPNAVGRENGSNNRNKKKGL</sequence>
<organism evidence="2 3">
    <name type="scientific">Aphis craccivora</name>
    <name type="common">Cowpea aphid</name>
    <dbReference type="NCBI Taxonomy" id="307492"/>
    <lineage>
        <taxon>Eukaryota</taxon>
        <taxon>Metazoa</taxon>
        <taxon>Ecdysozoa</taxon>
        <taxon>Arthropoda</taxon>
        <taxon>Hexapoda</taxon>
        <taxon>Insecta</taxon>
        <taxon>Pterygota</taxon>
        <taxon>Neoptera</taxon>
        <taxon>Paraneoptera</taxon>
        <taxon>Hemiptera</taxon>
        <taxon>Sternorrhyncha</taxon>
        <taxon>Aphidomorpha</taxon>
        <taxon>Aphidoidea</taxon>
        <taxon>Aphididae</taxon>
        <taxon>Aphidini</taxon>
        <taxon>Aphis</taxon>
        <taxon>Aphis</taxon>
    </lineage>
</organism>
<name>A0A6G0ZJ60_APHCR</name>
<proteinExistence type="predicted"/>